<dbReference type="Pfam" id="PF05489">
    <property type="entry name" value="Phage_tail_X"/>
    <property type="match status" value="1"/>
</dbReference>
<organism evidence="1 2">
    <name type="scientific">Rhodobium orientis</name>
    <dbReference type="NCBI Taxonomy" id="34017"/>
    <lineage>
        <taxon>Bacteria</taxon>
        <taxon>Pseudomonadati</taxon>
        <taxon>Pseudomonadota</taxon>
        <taxon>Alphaproteobacteria</taxon>
        <taxon>Hyphomicrobiales</taxon>
        <taxon>Rhodobiaceae</taxon>
        <taxon>Rhodobium</taxon>
    </lineage>
</organism>
<evidence type="ECO:0008006" key="3">
    <source>
        <dbReference type="Google" id="ProtNLM"/>
    </source>
</evidence>
<keyword evidence="2" id="KW-1185">Reference proteome</keyword>
<protein>
    <recommendedName>
        <fullName evidence="3">Phage tail protein</fullName>
    </recommendedName>
</protein>
<reference evidence="1 2" key="1">
    <citation type="submission" date="2017-07" db="EMBL/GenBank/DDBJ databases">
        <title>Draft Genome Sequences of Select Purple Nonsulfur Bacteria.</title>
        <authorList>
            <person name="Lasarre B."/>
            <person name="Mckinlay J.B."/>
        </authorList>
    </citation>
    <scope>NUCLEOTIDE SEQUENCE [LARGE SCALE GENOMIC DNA]</scope>
    <source>
        <strain evidence="1 2">DSM 11290</strain>
    </source>
</reference>
<comment type="caution">
    <text evidence="1">The sequence shown here is derived from an EMBL/GenBank/DDBJ whole genome shotgun (WGS) entry which is preliminary data.</text>
</comment>
<proteinExistence type="predicted"/>
<accession>A0A327JMK9</accession>
<dbReference type="OrthoDB" id="8241931at2"/>
<dbReference type="Proteomes" id="UP000249299">
    <property type="component" value="Unassembled WGS sequence"/>
</dbReference>
<dbReference type="EMBL" id="NPEV01000028">
    <property type="protein sequence ID" value="RAI26603.1"/>
    <property type="molecule type" value="Genomic_DNA"/>
</dbReference>
<name>A0A327JMK9_9HYPH</name>
<dbReference type="InterPro" id="IPR008861">
    <property type="entry name" value="GpX-like"/>
</dbReference>
<sequence>MGAFLMALVLPRQPVRVTVEDATVDQICFEFAWIVLGDRVKAGRLRKYVDATFDANPGLAAIGEVLPLGKTFVLPEFTVEADAETVRLWD</sequence>
<evidence type="ECO:0000313" key="2">
    <source>
        <dbReference type="Proteomes" id="UP000249299"/>
    </source>
</evidence>
<evidence type="ECO:0000313" key="1">
    <source>
        <dbReference type="EMBL" id="RAI26603.1"/>
    </source>
</evidence>
<gene>
    <name evidence="1" type="ORF">CH339_13455</name>
</gene>
<dbReference type="AlphaFoldDB" id="A0A327JMK9"/>